<evidence type="ECO:0000256" key="2">
    <source>
        <dbReference type="SAM" id="Phobius"/>
    </source>
</evidence>
<reference evidence="3" key="2">
    <citation type="submission" date="2020-06" db="EMBL/GenBank/DDBJ databases">
        <authorList>
            <person name="Sheffer M."/>
        </authorList>
    </citation>
    <scope>NUCLEOTIDE SEQUENCE</scope>
</reference>
<organism evidence="3 4">
    <name type="scientific">Argiope bruennichi</name>
    <name type="common">Wasp spider</name>
    <name type="synonym">Aranea bruennichi</name>
    <dbReference type="NCBI Taxonomy" id="94029"/>
    <lineage>
        <taxon>Eukaryota</taxon>
        <taxon>Metazoa</taxon>
        <taxon>Ecdysozoa</taxon>
        <taxon>Arthropoda</taxon>
        <taxon>Chelicerata</taxon>
        <taxon>Arachnida</taxon>
        <taxon>Araneae</taxon>
        <taxon>Araneomorphae</taxon>
        <taxon>Entelegynae</taxon>
        <taxon>Araneoidea</taxon>
        <taxon>Araneidae</taxon>
        <taxon>Argiope</taxon>
    </lineage>
</organism>
<reference evidence="3" key="1">
    <citation type="journal article" date="2020" name="bioRxiv">
        <title>Chromosome-level reference genome of the European wasp spider Argiope bruennichi: a resource for studies on range expansion and evolutionary adaptation.</title>
        <authorList>
            <person name="Sheffer M.M."/>
            <person name="Hoppe A."/>
            <person name="Krehenwinkel H."/>
            <person name="Uhl G."/>
            <person name="Kuss A.W."/>
            <person name="Jensen L."/>
            <person name="Jensen C."/>
            <person name="Gillespie R.G."/>
            <person name="Hoff K.J."/>
            <person name="Prost S."/>
        </authorList>
    </citation>
    <scope>NUCLEOTIDE SEQUENCE</scope>
</reference>
<evidence type="ECO:0000313" key="4">
    <source>
        <dbReference type="Proteomes" id="UP000807504"/>
    </source>
</evidence>
<keyword evidence="2" id="KW-0472">Membrane</keyword>
<feature type="transmembrane region" description="Helical" evidence="2">
    <location>
        <begin position="128"/>
        <end position="150"/>
    </location>
</feature>
<sequence>MGNFFQHAGWYPDEPKSKELELVRKPAATESGICPATRKILGPSDPICEKRNNEVTTAGYKTNNEDEKRKRTISSFTSAEKKKQDNSASEAVKKRHTSFDSYVNWKPAEGNWTTYGLHLEIPVTDKTFLQIFTVEIALILILLFSLRYYILEMKSLKNSVSEIMARAQRTAYSIADRIAQEGFMRSNFQNLLTAESLFRLGQVYYYQKNRNSGNSNLRDVKVNIGVQVGGQEITLPKSKTEKREDTSH</sequence>
<dbReference type="EMBL" id="JABXBU010000002">
    <property type="protein sequence ID" value="KAF8794956.1"/>
    <property type="molecule type" value="Genomic_DNA"/>
</dbReference>
<keyword evidence="2" id="KW-0812">Transmembrane</keyword>
<accession>A0A8T0FW39</accession>
<gene>
    <name evidence="3" type="ORF">HNY73_002863</name>
</gene>
<comment type="caution">
    <text evidence="3">The sequence shown here is derived from an EMBL/GenBank/DDBJ whole genome shotgun (WGS) entry which is preliminary data.</text>
</comment>
<evidence type="ECO:0000256" key="1">
    <source>
        <dbReference type="SAM" id="MobiDB-lite"/>
    </source>
</evidence>
<proteinExistence type="predicted"/>
<name>A0A8T0FW39_ARGBR</name>
<dbReference type="AlphaFoldDB" id="A0A8T0FW39"/>
<feature type="region of interest" description="Disordered" evidence="1">
    <location>
        <begin position="59"/>
        <end position="92"/>
    </location>
</feature>
<keyword evidence="4" id="KW-1185">Reference proteome</keyword>
<evidence type="ECO:0000313" key="3">
    <source>
        <dbReference type="EMBL" id="KAF8794956.1"/>
    </source>
</evidence>
<dbReference type="Proteomes" id="UP000807504">
    <property type="component" value="Unassembled WGS sequence"/>
</dbReference>
<keyword evidence="2" id="KW-1133">Transmembrane helix</keyword>
<protein>
    <submittedName>
        <fullName evidence="3">Uncharacterized protein</fullName>
    </submittedName>
</protein>